<keyword evidence="11" id="KW-0418">Kinase</keyword>
<dbReference type="SMART" id="SM00220">
    <property type="entry name" value="S_TKc"/>
    <property type="match status" value="1"/>
</dbReference>
<evidence type="ECO:0000256" key="13">
    <source>
        <dbReference type="ARBA" id="ARBA00022989"/>
    </source>
</evidence>
<reference evidence="23" key="1">
    <citation type="journal article" date="2002" name="Nature">
        <title>Sequence and analysis of rice chromosome 4.</title>
        <authorList>
            <person name="Feng Q."/>
            <person name="Zhang Y."/>
            <person name="Hao P."/>
            <person name="Wang S."/>
            <person name="Fu G."/>
            <person name="Huang Y."/>
            <person name="Li Y."/>
            <person name="Zhu J."/>
            <person name="Liu Y."/>
            <person name="Hu X."/>
            <person name="Jia P."/>
            <person name="Zhang Y."/>
            <person name="Zhao Q."/>
            <person name="Ying K."/>
            <person name="Yu S."/>
            <person name="Tang Y."/>
            <person name="Weng Q."/>
            <person name="Zhang L."/>
            <person name="Lu Y."/>
            <person name="Mu J."/>
            <person name="Lu Y."/>
            <person name="Zhang L.S."/>
            <person name="Yu Z."/>
            <person name="Fan D."/>
            <person name="Liu X."/>
            <person name="Lu T."/>
            <person name="Li C."/>
            <person name="Wu Y."/>
            <person name="Sun T."/>
            <person name="Lei H."/>
            <person name="Li T."/>
            <person name="Hu H."/>
            <person name="Guan J."/>
            <person name="Wu M."/>
            <person name="Zhang R."/>
            <person name="Zhou B."/>
            <person name="Chen Z."/>
            <person name="Chen L."/>
            <person name="Jin Z."/>
            <person name="Wang R."/>
            <person name="Yin H."/>
            <person name="Cai Z."/>
            <person name="Ren S."/>
            <person name="Lv G."/>
            <person name="Gu W."/>
            <person name="Zhu G."/>
            <person name="Tu Y."/>
            <person name="Jia J."/>
            <person name="Zhang Y."/>
            <person name="Chen J."/>
            <person name="Kang H."/>
            <person name="Chen X."/>
            <person name="Shao C."/>
            <person name="Sun Y."/>
            <person name="Hu Q."/>
            <person name="Zhang X."/>
            <person name="Zhang W."/>
            <person name="Wang L."/>
            <person name="Ding C."/>
            <person name="Sheng H."/>
            <person name="Gu J."/>
            <person name="Chen S."/>
            <person name="Ni L."/>
            <person name="Zhu F."/>
            <person name="Chen W."/>
            <person name="Lan L."/>
            <person name="Lai Y."/>
            <person name="Cheng Z."/>
            <person name="Gu M."/>
            <person name="Jiang J."/>
            <person name="Li J."/>
            <person name="Hong G."/>
            <person name="Xue Y."/>
            <person name="Han B."/>
        </authorList>
    </citation>
    <scope>NUCLEOTIDE SEQUENCE [LARGE SCALE GENOMIC DNA]</scope>
</reference>
<comment type="catalytic activity">
    <reaction evidence="19">
        <text>L-seryl-[protein] + ATP = O-phospho-L-seryl-[protein] + ADP + H(+)</text>
        <dbReference type="Rhea" id="RHEA:17989"/>
        <dbReference type="Rhea" id="RHEA-COMP:9863"/>
        <dbReference type="Rhea" id="RHEA-COMP:11604"/>
        <dbReference type="ChEBI" id="CHEBI:15378"/>
        <dbReference type="ChEBI" id="CHEBI:29999"/>
        <dbReference type="ChEBI" id="CHEBI:30616"/>
        <dbReference type="ChEBI" id="CHEBI:83421"/>
        <dbReference type="ChEBI" id="CHEBI:456216"/>
        <dbReference type="EC" id="2.7.11.1"/>
    </reaction>
</comment>
<dbReference type="InterPro" id="IPR001480">
    <property type="entry name" value="Bulb-type_lectin_dom"/>
</dbReference>
<evidence type="ECO:0000256" key="2">
    <source>
        <dbReference type="ARBA" id="ARBA00012513"/>
    </source>
</evidence>
<evidence type="ECO:0000256" key="11">
    <source>
        <dbReference type="ARBA" id="ARBA00022777"/>
    </source>
</evidence>
<feature type="domain" description="Protein kinase" evidence="21">
    <location>
        <begin position="422"/>
        <end position="699"/>
    </location>
</feature>
<protein>
    <recommendedName>
        <fullName evidence="2">non-specific serine/threonine protein kinase</fullName>
        <ecNumber evidence="2">2.7.11.1</ecNumber>
    </recommendedName>
</protein>
<dbReference type="PANTHER" id="PTHR47976:SF30">
    <property type="entry name" value="RECEPTOR-LIKE SERINE_THREONINE-PROTEIN KINASE"/>
    <property type="match status" value="1"/>
</dbReference>
<keyword evidence="7" id="KW-0812">Transmembrane</keyword>
<keyword evidence="8" id="KW-0732">Signal</keyword>
<keyword evidence="17" id="KW-0325">Glycoprotein</keyword>
<dbReference type="CDD" id="cd14066">
    <property type="entry name" value="STKc_IRAK"/>
    <property type="match status" value="1"/>
</dbReference>
<comment type="catalytic activity">
    <reaction evidence="18">
        <text>L-threonyl-[protein] + ATP = O-phospho-L-threonyl-[protein] + ADP + H(+)</text>
        <dbReference type="Rhea" id="RHEA:46608"/>
        <dbReference type="Rhea" id="RHEA-COMP:11060"/>
        <dbReference type="Rhea" id="RHEA-COMP:11605"/>
        <dbReference type="ChEBI" id="CHEBI:15378"/>
        <dbReference type="ChEBI" id="CHEBI:30013"/>
        <dbReference type="ChEBI" id="CHEBI:30616"/>
        <dbReference type="ChEBI" id="CHEBI:61977"/>
        <dbReference type="ChEBI" id="CHEBI:456216"/>
        <dbReference type="EC" id="2.7.11.1"/>
    </reaction>
</comment>
<accession>Q7XMC2</accession>
<keyword evidence="14" id="KW-0472">Membrane</keyword>
<evidence type="ECO:0000256" key="20">
    <source>
        <dbReference type="PROSITE-ProRule" id="PRU10141"/>
    </source>
</evidence>
<dbReference type="EC" id="2.7.11.1" evidence="2"/>
<dbReference type="InterPro" id="IPR051343">
    <property type="entry name" value="G-type_lectin_kinases/EP1-like"/>
</dbReference>
<dbReference type="GO" id="GO:0051707">
    <property type="term" value="P:response to other organism"/>
    <property type="evidence" value="ECO:0007669"/>
    <property type="project" value="UniProtKB-ARBA"/>
</dbReference>
<proteinExistence type="predicted"/>
<evidence type="ECO:0000256" key="6">
    <source>
        <dbReference type="ARBA" id="ARBA00022679"/>
    </source>
</evidence>
<evidence type="ECO:0000256" key="8">
    <source>
        <dbReference type="ARBA" id="ARBA00022729"/>
    </source>
</evidence>
<dbReference type="Gene3D" id="1.10.510.10">
    <property type="entry name" value="Transferase(Phosphotransferase) domain 1"/>
    <property type="match status" value="1"/>
</dbReference>
<evidence type="ECO:0000256" key="16">
    <source>
        <dbReference type="ARBA" id="ARBA00023170"/>
    </source>
</evidence>
<dbReference type="GO" id="GO:0004674">
    <property type="term" value="F:protein serine/threonine kinase activity"/>
    <property type="evidence" value="ECO:0007669"/>
    <property type="project" value="UniProtKB-KW"/>
</dbReference>
<dbReference type="Gene3D" id="2.90.10.30">
    <property type="match status" value="1"/>
</dbReference>
<evidence type="ECO:0000256" key="1">
    <source>
        <dbReference type="ARBA" id="ARBA00004479"/>
    </source>
</evidence>
<dbReference type="InterPro" id="IPR036426">
    <property type="entry name" value="Bulb-type_lectin_dom_sf"/>
</dbReference>
<dbReference type="SUPFAM" id="SSF51110">
    <property type="entry name" value="alpha-D-mannose-specific plant lectins"/>
    <property type="match status" value="1"/>
</dbReference>
<dbReference type="GO" id="GO:0106310">
    <property type="term" value="F:protein serine kinase activity"/>
    <property type="evidence" value="ECO:0007669"/>
    <property type="project" value="RHEA"/>
</dbReference>
<evidence type="ECO:0000256" key="12">
    <source>
        <dbReference type="ARBA" id="ARBA00022840"/>
    </source>
</evidence>
<name>Q7XMC2_ORYSJ</name>
<dbReference type="InterPro" id="IPR008271">
    <property type="entry name" value="Ser/Thr_kinase_AS"/>
</dbReference>
<dbReference type="GO" id="GO:0030246">
    <property type="term" value="F:carbohydrate binding"/>
    <property type="evidence" value="ECO:0007669"/>
    <property type="project" value="UniProtKB-KW"/>
</dbReference>
<evidence type="ECO:0000256" key="5">
    <source>
        <dbReference type="ARBA" id="ARBA00022553"/>
    </source>
</evidence>
<dbReference type="GO" id="GO:0005524">
    <property type="term" value="F:ATP binding"/>
    <property type="evidence" value="ECO:0007669"/>
    <property type="project" value="UniProtKB-UniRule"/>
</dbReference>
<evidence type="ECO:0000256" key="14">
    <source>
        <dbReference type="ARBA" id="ARBA00023136"/>
    </source>
</evidence>
<organism evidence="23">
    <name type="scientific">Oryza sativa subsp. japonica</name>
    <name type="common">Rice</name>
    <dbReference type="NCBI Taxonomy" id="39947"/>
    <lineage>
        <taxon>Eukaryota</taxon>
        <taxon>Viridiplantae</taxon>
        <taxon>Streptophyta</taxon>
        <taxon>Embryophyta</taxon>
        <taxon>Tracheophyta</taxon>
        <taxon>Spermatophyta</taxon>
        <taxon>Magnoliopsida</taxon>
        <taxon>Liliopsida</taxon>
        <taxon>Poales</taxon>
        <taxon>Poaceae</taxon>
        <taxon>BOP clade</taxon>
        <taxon>Oryzoideae</taxon>
        <taxon>Oryzeae</taxon>
        <taxon>Oryzinae</taxon>
        <taxon>Oryza</taxon>
        <taxon>Oryza sativa</taxon>
    </lineage>
</organism>
<sequence length="716" mass="80614">MEERNANAVACLIMKLHITIPVSTLKMLELLKLMISACAFPHDTAEGNLFTRIHGNQSYMGMPVKPIVVTLGLEVVKPINLQKKLKAPSAPFVSGQPYDYPMANLSTRWVNNAAMLKHNSYTDGSAVRAIVLRSQKQLPGISFAAGFFCAPPCQSFLFAVFIVYTNSGAGITLSVNGMAQVIWSANRASLVGENATIELTGDGNLVLHEANGRLVWSSNTSVQLVAGMEITEHGNLVLFDQRNATVWQSFDHPTDVLVPGQSLLQGMKLRANTSTTNWTESKLYMTVLPDGLYGYVGSKPPQLYYTYLVDTNKSRKDPTRVTFTNGSLNIFLQSTQAGKPEAIIALPEAKSIQYIRLEYDGHLRLYEWSDEKWTMCAESTGYVQVDNASVLFRLILVQPNYCKCEKQRGLQARLLEELLLQGCNVQKLGEGGFGSVFEGKISEERVAVKCLESARQGNKEFLAEVETIGSIEHINLVRLIGFCVEKSNRILVYEYMPRGSLDKWIYYRHNNTPLDWNTRCRIILDIAKGLCYLHEECRRKIAHLDIKPQNILLDENFNAKLADFGLSKLMDRDQSKVMTVMRGTPGYLAPEWLTSQITEKVDVYSFGVVLMEIISGRKNIDFSQPEESVQLIKLLCEKAQNNQLIDMVDKHSNDMISRQEEVIQMMKLAMWCLQNDSCQRPSMSMVVKSCLLKAIHRYILLHLLHQYYLVQDEMGG</sequence>
<dbReference type="PANTHER" id="PTHR47976">
    <property type="entry name" value="G-TYPE LECTIN S-RECEPTOR-LIKE SERINE/THREONINE-PROTEIN KINASE SD2-5"/>
    <property type="match status" value="1"/>
</dbReference>
<keyword evidence="3" id="KW-0723">Serine/threonine-protein kinase</keyword>
<dbReference type="GO" id="GO:0016020">
    <property type="term" value="C:membrane"/>
    <property type="evidence" value="ECO:0007669"/>
    <property type="project" value="UniProtKB-SubCell"/>
</dbReference>
<dbReference type="SUPFAM" id="SSF56112">
    <property type="entry name" value="Protein kinase-like (PK-like)"/>
    <property type="match status" value="1"/>
</dbReference>
<keyword evidence="4" id="KW-0245">EGF-like domain</keyword>
<dbReference type="PROSITE" id="PS50927">
    <property type="entry name" value="BULB_LECTIN"/>
    <property type="match status" value="1"/>
</dbReference>
<evidence type="ECO:0000256" key="10">
    <source>
        <dbReference type="ARBA" id="ARBA00022741"/>
    </source>
</evidence>
<dbReference type="AlphaFoldDB" id="Q7XMC2"/>
<dbReference type="InterPro" id="IPR000719">
    <property type="entry name" value="Prot_kinase_dom"/>
</dbReference>
<keyword evidence="16" id="KW-0675">Receptor</keyword>
<evidence type="ECO:0000256" key="3">
    <source>
        <dbReference type="ARBA" id="ARBA00022527"/>
    </source>
</evidence>
<keyword evidence="13" id="KW-1133">Transmembrane helix</keyword>
<comment type="subcellular location">
    <subcellularLocation>
        <location evidence="1">Membrane</location>
        <topology evidence="1">Single-pass type I membrane protein</topology>
    </subcellularLocation>
</comment>
<dbReference type="FunFam" id="3.30.200.20:FF:000178">
    <property type="entry name" value="serine/threonine-protein kinase PBS1-like"/>
    <property type="match status" value="1"/>
</dbReference>
<keyword evidence="10 20" id="KW-0547">Nucleotide-binding</keyword>
<dbReference type="Pfam" id="PF01453">
    <property type="entry name" value="B_lectin"/>
    <property type="match status" value="1"/>
</dbReference>
<evidence type="ECO:0000256" key="7">
    <source>
        <dbReference type="ARBA" id="ARBA00022692"/>
    </source>
</evidence>
<evidence type="ECO:0000256" key="9">
    <source>
        <dbReference type="ARBA" id="ARBA00022734"/>
    </source>
</evidence>
<dbReference type="Gene3D" id="3.30.200.20">
    <property type="entry name" value="Phosphorylase Kinase, domain 1"/>
    <property type="match status" value="1"/>
</dbReference>
<gene>
    <name evidence="23" type="primary">OSJNBb0018A10.13</name>
</gene>
<dbReference type="Pfam" id="PF00069">
    <property type="entry name" value="Pkinase"/>
    <property type="match status" value="1"/>
</dbReference>
<dbReference type="PROSITE" id="PS00108">
    <property type="entry name" value="PROTEIN_KINASE_ST"/>
    <property type="match status" value="1"/>
</dbReference>
<dbReference type="InterPro" id="IPR011009">
    <property type="entry name" value="Kinase-like_dom_sf"/>
</dbReference>
<dbReference type="InterPro" id="IPR017441">
    <property type="entry name" value="Protein_kinase_ATP_BS"/>
</dbReference>
<keyword evidence="6" id="KW-0808">Transferase</keyword>
<keyword evidence="9" id="KW-0430">Lectin</keyword>
<evidence type="ECO:0000256" key="19">
    <source>
        <dbReference type="ARBA" id="ARBA00048679"/>
    </source>
</evidence>
<dbReference type="PROSITE" id="PS00107">
    <property type="entry name" value="PROTEIN_KINASE_ATP"/>
    <property type="match status" value="1"/>
</dbReference>
<evidence type="ECO:0000256" key="4">
    <source>
        <dbReference type="ARBA" id="ARBA00022536"/>
    </source>
</evidence>
<feature type="binding site" evidence="20">
    <location>
        <position position="449"/>
    </location>
    <ligand>
        <name>ATP</name>
        <dbReference type="ChEBI" id="CHEBI:30616"/>
    </ligand>
</feature>
<keyword evidence="5" id="KW-0597">Phosphoprotein</keyword>
<evidence type="ECO:0000256" key="15">
    <source>
        <dbReference type="ARBA" id="ARBA00023157"/>
    </source>
</evidence>
<evidence type="ECO:0000256" key="17">
    <source>
        <dbReference type="ARBA" id="ARBA00023180"/>
    </source>
</evidence>
<dbReference type="FunFam" id="1.10.510.10:FF:000248">
    <property type="entry name" value="S-receptor-like kinase 5"/>
    <property type="match status" value="1"/>
</dbReference>
<dbReference type="FunFam" id="2.90.10.30:FF:000003">
    <property type="entry name" value="Os04g0303100 protein"/>
    <property type="match status" value="1"/>
</dbReference>
<feature type="domain" description="Bulb-type lectin" evidence="22">
    <location>
        <begin position="123"/>
        <end position="251"/>
    </location>
</feature>
<evidence type="ECO:0000259" key="21">
    <source>
        <dbReference type="PROSITE" id="PS50011"/>
    </source>
</evidence>
<keyword evidence="12 20" id="KW-0067">ATP-binding</keyword>
<dbReference type="PROSITE" id="PS50011">
    <property type="entry name" value="PROTEIN_KINASE_DOM"/>
    <property type="match status" value="1"/>
</dbReference>
<keyword evidence="15" id="KW-1015">Disulfide bond</keyword>
<dbReference type="CDD" id="cd00028">
    <property type="entry name" value="B_lectin"/>
    <property type="match status" value="1"/>
</dbReference>
<evidence type="ECO:0000256" key="18">
    <source>
        <dbReference type="ARBA" id="ARBA00047899"/>
    </source>
</evidence>
<evidence type="ECO:0000313" key="23">
    <source>
        <dbReference type="EMBL" id="CAE04684.2"/>
    </source>
</evidence>
<dbReference type="EMBL" id="AL662999">
    <property type="protein sequence ID" value="CAE04684.2"/>
    <property type="molecule type" value="Genomic_DNA"/>
</dbReference>
<dbReference type="SMART" id="SM00108">
    <property type="entry name" value="B_lectin"/>
    <property type="match status" value="1"/>
</dbReference>
<evidence type="ECO:0000259" key="22">
    <source>
        <dbReference type="PROSITE" id="PS50927"/>
    </source>
</evidence>